<dbReference type="PANTHER" id="PTHR23170">
    <property type="entry name" value="NY-REN-58 ANTIGEN"/>
    <property type="match status" value="1"/>
</dbReference>
<dbReference type="GO" id="GO:0005813">
    <property type="term" value="C:centrosome"/>
    <property type="evidence" value="ECO:0007669"/>
    <property type="project" value="UniProtKB-SubCell"/>
</dbReference>
<keyword evidence="4" id="KW-0206">Cytoskeleton</keyword>
<dbReference type="SMART" id="SM00368">
    <property type="entry name" value="LRR_RI"/>
    <property type="match status" value="3"/>
</dbReference>
<dbReference type="AlphaFoldDB" id="A0A1B6HV01"/>
<name>A0A1B6HV01_9HEMI</name>
<evidence type="ECO:0000256" key="4">
    <source>
        <dbReference type="ARBA" id="ARBA00023212"/>
    </source>
</evidence>
<reference evidence="5" key="1">
    <citation type="submission" date="2015-11" db="EMBL/GenBank/DDBJ databases">
        <title>De novo transcriptome assembly of four potential Pierce s Disease insect vectors from Arizona vineyards.</title>
        <authorList>
            <person name="Tassone E.E."/>
        </authorList>
    </citation>
    <scope>NUCLEOTIDE SEQUENCE</scope>
</reference>
<evidence type="ECO:0000256" key="2">
    <source>
        <dbReference type="ARBA" id="ARBA00022490"/>
    </source>
</evidence>
<gene>
    <name evidence="5" type="ORF">g.11606</name>
</gene>
<dbReference type="PANTHER" id="PTHR23170:SF3">
    <property type="entry name" value="LEUCINE-RICH REPEAT-CONTAINING PROTEIN 45"/>
    <property type="match status" value="1"/>
</dbReference>
<organism evidence="5">
    <name type="scientific">Homalodisca liturata</name>
    <dbReference type="NCBI Taxonomy" id="320908"/>
    <lineage>
        <taxon>Eukaryota</taxon>
        <taxon>Metazoa</taxon>
        <taxon>Ecdysozoa</taxon>
        <taxon>Arthropoda</taxon>
        <taxon>Hexapoda</taxon>
        <taxon>Insecta</taxon>
        <taxon>Pterygota</taxon>
        <taxon>Neoptera</taxon>
        <taxon>Paraneoptera</taxon>
        <taxon>Hemiptera</taxon>
        <taxon>Auchenorrhyncha</taxon>
        <taxon>Membracoidea</taxon>
        <taxon>Cicadellidae</taxon>
        <taxon>Cicadellinae</taxon>
        <taxon>Proconiini</taxon>
        <taxon>Homalodisca</taxon>
    </lineage>
</organism>
<keyword evidence="3" id="KW-0175">Coiled coil</keyword>
<protein>
    <submittedName>
        <fullName evidence="5">Uncharacterized protein</fullName>
    </submittedName>
</protein>
<comment type="subcellular location">
    <subcellularLocation>
        <location evidence="1">Cytoplasm</location>
        <location evidence="1">Cytoskeleton</location>
        <location evidence="1">Microtubule organizing center</location>
        <location evidence="1">Centrosome</location>
    </subcellularLocation>
</comment>
<keyword evidence="2" id="KW-0963">Cytoplasm</keyword>
<evidence type="ECO:0000256" key="3">
    <source>
        <dbReference type="ARBA" id="ARBA00023054"/>
    </source>
</evidence>
<proteinExistence type="predicted"/>
<dbReference type="InterPro" id="IPR032675">
    <property type="entry name" value="LRR_dom_sf"/>
</dbReference>
<dbReference type="EMBL" id="GECU01029251">
    <property type="protein sequence ID" value="JAS78455.1"/>
    <property type="molecule type" value="Transcribed_RNA"/>
</dbReference>
<dbReference type="Gene3D" id="3.80.10.10">
    <property type="entry name" value="Ribonuclease Inhibitor"/>
    <property type="match status" value="1"/>
</dbReference>
<evidence type="ECO:0000313" key="5">
    <source>
        <dbReference type="EMBL" id="JAS78455.1"/>
    </source>
</evidence>
<dbReference type="SUPFAM" id="SSF52047">
    <property type="entry name" value="RNI-like"/>
    <property type="match status" value="1"/>
</dbReference>
<evidence type="ECO:0000256" key="1">
    <source>
        <dbReference type="ARBA" id="ARBA00004300"/>
    </source>
</evidence>
<sequence length="209" mass="23143">MSEPQIIYELLCSNFQVPSDSRIMKAMIDVSKCGELDIAGMSVTSQMCDILCKVLIQSKDICRLNVSDCLLPPQGLSLILATIHQTRIHTLQLKGNNIGGPAVYKLSRMLSLSKHIKNLGLEWNNLGLCSEGMAEFCSVLAANHNLEVLDLRNNQLDPQCAGLLAAALRKNTSLRALGERLWRHYSVVQFEMECDGTSRRSKFSDSSSD</sequence>
<dbReference type="InterPro" id="IPR052116">
    <property type="entry name" value="Centro_Cilium_Assembly"/>
</dbReference>
<accession>A0A1B6HV01</accession>